<dbReference type="InterPro" id="IPR019286">
    <property type="entry name" value="DUF2339_TM"/>
</dbReference>
<dbReference type="PANTHER" id="PTHR38434:SF1">
    <property type="entry name" value="BLL2549 PROTEIN"/>
    <property type="match status" value="1"/>
</dbReference>
<evidence type="ECO:0000256" key="1">
    <source>
        <dbReference type="SAM" id="MobiDB-lite"/>
    </source>
</evidence>
<evidence type="ECO:0000256" key="2">
    <source>
        <dbReference type="SAM" id="Phobius"/>
    </source>
</evidence>
<feature type="transmembrane region" description="Helical" evidence="2">
    <location>
        <begin position="496"/>
        <end position="523"/>
    </location>
</feature>
<dbReference type="OrthoDB" id="2022780at2"/>
<keyword evidence="2" id="KW-1133">Transmembrane helix</keyword>
<evidence type="ECO:0000313" key="4">
    <source>
        <dbReference type="Proteomes" id="UP000280696"/>
    </source>
</evidence>
<feature type="transmembrane region" description="Helical" evidence="2">
    <location>
        <begin position="690"/>
        <end position="708"/>
    </location>
</feature>
<feature type="transmembrane region" description="Helical" evidence="2">
    <location>
        <begin position="330"/>
        <end position="348"/>
    </location>
</feature>
<feature type="transmembrane region" description="Helical" evidence="2">
    <location>
        <begin position="277"/>
        <end position="296"/>
    </location>
</feature>
<comment type="caution">
    <text evidence="3">The sequence shown here is derived from an EMBL/GenBank/DDBJ whole genome shotgun (WGS) entry which is preliminary data.</text>
</comment>
<feature type="transmembrane region" description="Helical" evidence="2">
    <location>
        <begin position="562"/>
        <end position="579"/>
    </location>
</feature>
<feature type="transmembrane region" description="Helical" evidence="2">
    <location>
        <begin position="448"/>
        <end position="476"/>
    </location>
</feature>
<feature type="transmembrane region" description="Helical" evidence="2">
    <location>
        <begin position="643"/>
        <end position="659"/>
    </location>
</feature>
<dbReference type="Proteomes" id="UP000280696">
    <property type="component" value="Unassembled WGS sequence"/>
</dbReference>
<feature type="transmembrane region" description="Helical" evidence="2">
    <location>
        <begin position="413"/>
        <end position="436"/>
    </location>
</feature>
<keyword evidence="4" id="KW-1185">Reference proteome</keyword>
<name>A0A3A9AFP0_9FIRM</name>
<reference evidence="3 4" key="1">
    <citation type="submission" date="2018-09" db="EMBL/GenBank/DDBJ databases">
        <title>Murine metabolic-syndrome-specific gut microbial biobank.</title>
        <authorList>
            <person name="Liu C."/>
        </authorList>
    </citation>
    <scope>NUCLEOTIDE SEQUENCE [LARGE SCALE GENOMIC DNA]</scope>
    <source>
        <strain evidence="3 4">0.1xD8-82</strain>
    </source>
</reference>
<feature type="transmembrane region" description="Helical" evidence="2">
    <location>
        <begin position="302"/>
        <end position="318"/>
    </location>
</feature>
<organism evidence="3 4">
    <name type="scientific">Parablautia intestinalis</name>
    <dbReference type="NCBI Taxonomy" id="2320100"/>
    <lineage>
        <taxon>Bacteria</taxon>
        <taxon>Bacillati</taxon>
        <taxon>Bacillota</taxon>
        <taxon>Clostridia</taxon>
        <taxon>Lachnospirales</taxon>
        <taxon>Lachnospiraceae</taxon>
        <taxon>Parablautia</taxon>
    </lineage>
</organism>
<gene>
    <name evidence="3" type="ORF">D7V94_15240</name>
</gene>
<accession>A0A3A9AFP0</accession>
<keyword evidence="2" id="KW-0472">Membrane</keyword>
<keyword evidence="2" id="KW-0812">Transmembrane</keyword>
<feature type="transmembrane region" description="Helical" evidence="2">
    <location>
        <begin position="665"/>
        <end position="683"/>
    </location>
</feature>
<dbReference type="EMBL" id="RAYQ01000016">
    <property type="protein sequence ID" value="RKI90207.1"/>
    <property type="molecule type" value="Genomic_DNA"/>
</dbReference>
<protein>
    <submittedName>
        <fullName evidence="3">DUF2339 domain-containing protein</fullName>
    </submittedName>
</protein>
<dbReference type="AlphaFoldDB" id="A0A3A9AFP0"/>
<feature type="transmembrane region" description="Helical" evidence="2">
    <location>
        <begin position="163"/>
        <end position="188"/>
    </location>
</feature>
<feature type="region of interest" description="Disordered" evidence="1">
    <location>
        <begin position="120"/>
        <end position="151"/>
    </location>
</feature>
<feature type="transmembrane region" description="Helical" evidence="2">
    <location>
        <begin position="354"/>
        <end position="372"/>
    </location>
</feature>
<evidence type="ECO:0000313" key="3">
    <source>
        <dbReference type="EMBL" id="RKI90207.1"/>
    </source>
</evidence>
<feature type="transmembrane region" description="Helical" evidence="2">
    <location>
        <begin position="591"/>
        <end position="607"/>
    </location>
</feature>
<feature type="transmembrane region" description="Helical" evidence="2">
    <location>
        <begin position="224"/>
        <end position="246"/>
    </location>
</feature>
<feature type="transmembrane region" description="Helical" evidence="2">
    <location>
        <begin position="194"/>
        <end position="212"/>
    </location>
</feature>
<dbReference type="PANTHER" id="PTHR38434">
    <property type="entry name" value="BLL2549 PROTEIN"/>
    <property type="match status" value="1"/>
</dbReference>
<proteinExistence type="predicted"/>
<feature type="transmembrane region" description="Helical" evidence="2">
    <location>
        <begin position="714"/>
        <end position="735"/>
    </location>
</feature>
<feature type="transmembrane region" description="Helical" evidence="2">
    <location>
        <begin position="252"/>
        <end position="270"/>
    </location>
</feature>
<feature type="transmembrane region" description="Helical" evidence="2">
    <location>
        <begin position="530"/>
        <end position="550"/>
    </location>
</feature>
<feature type="transmembrane region" description="Helical" evidence="2">
    <location>
        <begin position="381"/>
        <end position="401"/>
    </location>
</feature>
<sequence length="748" mass="84942">MRIKMGGLAGENNQNIDELNEARRLRYQAELLEQKAKVRARLVQLKEVSRDPDYNRYLEQMMKDLESGRATPQQVEREAQRSYDKYRQRMAQIEQRKRAAYVPVNPSVDRIFLPGQNLPGIQDPAAERGTSYQGNDGLKPMMESAGSTEGNAKQQKKNIEYKVGVHVFSMIGAIFVLMAFAIFGFYFLNGFVQGMGLYGGALLLVIVSRVFIRRQQEGKFYYKFWQVITGIGIGGLYAANLINYLALHTINGLVAMFITLVIAAGTLLVSRKSKSPVIRMIGLGGCYICFLPVQGIKTDLEFLMISVMLLFINIGSIFAEKRKEQSAADLFHLALNLIFTLIFMRVAWREEIAVIYRIIYVITSFTFVNILCRKKCTLGNTALFCAGCAVNGIYIFLLFLLGNFALEMGQPEMALFIHLTAKTLVISICAVIFLLWPKDNGRRWVELYYGVCTVLLLGAFSEYTLEIVISLLTVFVFTKLLAGQKEVIALDCIVVFWVGIRGFFLTDTWYCWLIAAALVLSAFKIKHMYLYHEMVITISILLICQSQFFFYLNKEYGLDRGWLYPASAGTLLVLFLLFNHLPGLKNKNQQVYNRINLVFMLLYYLGVWFCQNYILSSVMMVLGAATIVIVFRKRYSMDVSGKYLILAGFLTYFTLTGHYGSPVIVSIFLMVISLFCVGAGFRFSDKKERICGLVMAAFVCLKLVVYDFREVEAVYRMVVFFAVGVIALLISFIYVKLEKRINSVEETG</sequence>
<feature type="transmembrane region" description="Helical" evidence="2">
    <location>
        <begin position="613"/>
        <end position="631"/>
    </location>
</feature>